<accession>A0A183A779</accession>
<feature type="signal peptide" evidence="1">
    <location>
        <begin position="1"/>
        <end position="18"/>
    </location>
</feature>
<dbReference type="WBParaSite" id="ECPE_0000281701-mRNA-1">
    <property type="protein sequence ID" value="ECPE_0000281701-mRNA-1"/>
    <property type="gene ID" value="ECPE_0000281701"/>
</dbReference>
<dbReference type="AlphaFoldDB" id="A0A183A779"/>
<proteinExistence type="predicted"/>
<evidence type="ECO:0000313" key="4">
    <source>
        <dbReference type="WBParaSite" id="ECPE_0000281701-mRNA-1"/>
    </source>
</evidence>
<dbReference type="OrthoDB" id="10379054at2759"/>
<feature type="chain" id="PRO_5043137854" evidence="1">
    <location>
        <begin position="19"/>
        <end position="98"/>
    </location>
</feature>
<evidence type="ECO:0000256" key="1">
    <source>
        <dbReference type="SAM" id="SignalP"/>
    </source>
</evidence>
<evidence type="ECO:0000313" key="2">
    <source>
        <dbReference type="EMBL" id="VDP67518.1"/>
    </source>
</evidence>
<evidence type="ECO:0000313" key="3">
    <source>
        <dbReference type="Proteomes" id="UP000272942"/>
    </source>
</evidence>
<reference evidence="4" key="1">
    <citation type="submission" date="2016-06" db="UniProtKB">
        <authorList>
            <consortium name="WormBaseParasite"/>
        </authorList>
    </citation>
    <scope>IDENTIFICATION</scope>
</reference>
<dbReference type="Proteomes" id="UP000272942">
    <property type="component" value="Unassembled WGS sequence"/>
</dbReference>
<name>A0A183A779_9TREM</name>
<keyword evidence="1" id="KW-0732">Signal</keyword>
<protein>
    <submittedName>
        <fullName evidence="4">Conotoxin</fullName>
    </submittedName>
</protein>
<organism evidence="4">
    <name type="scientific">Echinostoma caproni</name>
    <dbReference type="NCBI Taxonomy" id="27848"/>
    <lineage>
        <taxon>Eukaryota</taxon>
        <taxon>Metazoa</taxon>
        <taxon>Spiralia</taxon>
        <taxon>Lophotrochozoa</taxon>
        <taxon>Platyhelminthes</taxon>
        <taxon>Trematoda</taxon>
        <taxon>Digenea</taxon>
        <taxon>Plagiorchiida</taxon>
        <taxon>Echinostomata</taxon>
        <taxon>Echinostomatoidea</taxon>
        <taxon>Echinostomatidae</taxon>
        <taxon>Echinostoma</taxon>
    </lineage>
</organism>
<dbReference type="EMBL" id="UZAN01039875">
    <property type="protein sequence ID" value="VDP67518.1"/>
    <property type="molecule type" value="Genomic_DNA"/>
</dbReference>
<gene>
    <name evidence="2" type="ORF">ECPE_LOCUS2814</name>
</gene>
<keyword evidence="3" id="KW-1185">Reference proteome</keyword>
<sequence length="98" mass="11250">MQMQASVFFTALLSFVLCPPTPPGVQRSKLLELNNCAQICRYPAMECEYTCQGDGRCEAECERELALCVRKCYTDLLTEIEQLILIDPDWQYPYDTVD</sequence>
<reference evidence="2 3" key="2">
    <citation type="submission" date="2018-11" db="EMBL/GenBank/DDBJ databases">
        <authorList>
            <consortium name="Pathogen Informatics"/>
        </authorList>
    </citation>
    <scope>NUCLEOTIDE SEQUENCE [LARGE SCALE GENOMIC DNA]</scope>
    <source>
        <strain evidence="2 3">Egypt</strain>
    </source>
</reference>